<dbReference type="Proteomes" id="UP000301870">
    <property type="component" value="Unplaced"/>
</dbReference>
<evidence type="ECO:0000256" key="1">
    <source>
        <dbReference type="SAM" id="MobiDB-lite"/>
    </source>
</evidence>
<reference evidence="3" key="1">
    <citation type="submission" date="2025-08" db="UniProtKB">
        <authorList>
            <consortium name="RefSeq"/>
        </authorList>
    </citation>
    <scope>IDENTIFICATION</scope>
    <source>
        <strain evidence="3">Ishihara</strain>
        <tissue evidence="3">Whole body</tissue>
    </source>
</reference>
<protein>
    <submittedName>
        <fullName evidence="3">Uncharacterized protein LOC111361802</fullName>
    </submittedName>
</protein>
<proteinExistence type="predicted"/>
<dbReference type="RefSeq" id="XP_022833977.1">
    <property type="nucleotide sequence ID" value="XM_022978209.1"/>
</dbReference>
<dbReference type="OrthoDB" id="7434236at2759"/>
<feature type="region of interest" description="Disordered" evidence="1">
    <location>
        <begin position="17"/>
        <end position="39"/>
    </location>
</feature>
<accession>A0A9J7J1V1</accession>
<sequence>MTLPATKLNMTLPTKKIKKGSKKRGSNNTALRYDEESRGPDSHICQPRCPDIYSPVCIVLNNENGKYYKVLYFVNHCEADRYLCDFWADFPVPSSEDAADIKYSNLDWTFCGTQEYMRFVIFSQNLSSMDHYGWLKGSQKYNRILKSHERGSG</sequence>
<evidence type="ECO:0000313" key="2">
    <source>
        <dbReference type="Proteomes" id="UP000301870"/>
    </source>
</evidence>
<dbReference type="AlphaFoldDB" id="A0A9J7J1V1"/>
<evidence type="ECO:0000313" key="3">
    <source>
        <dbReference type="RefSeq" id="XP_022833977.1"/>
    </source>
</evidence>
<dbReference type="GeneID" id="111361802"/>
<gene>
    <name evidence="3" type="primary">LOC111361802</name>
</gene>
<name>A0A9J7J1V1_SPOLT</name>
<keyword evidence="2" id="KW-1185">Reference proteome</keyword>
<dbReference type="KEGG" id="sliu:111361802"/>
<organism evidence="2 3">
    <name type="scientific">Spodoptera litura</name>
    <name type="common">Asian cotton leafworm</name>
    <dbReference type="NCBI Taxonomy" id="69820"/>
    <lineage>
        <taxon>Eukaryota</taxon>
        <taxon>Metazoa</taxon>
        <taxon>Ecdysozoa</taxon>
        <taxon>Arthropoda</taxon>
        <taxon>Hexapoda</taxon>
        <taxon>Insecta</taxon>
        <taxon>Pterygota</taxon>
        <taxon>Neoptera</taxon>
        <taxon>Endopterygota</taxon>
        <taxon>Lepidoptera</taxon>
        <taxon>Glossata</taxon>
        <taxon>Ditrysia</taxon>
        <taxon>Noctuoidea</taxon>
        <taxon>Noctuidae</taxon>
        <taxon>Amphipyrinae</taxon>
        <taxon>Spodoptera</taxon>
    </lineage>
</organism>